<dbReference type="PIRSF" id="PIRSF002741">
    <property type="entry name" value="MppA"/>
    <property type="match status" value="1"/>
</dbReference>
<evidence type="ECO:0000256" key="6">
    <source>
        <dbReference type="SAM" id="SignalP"/>
    </source>
</evidence>
<reference evidence="8" key="1">
    <citation type="journal article" date="2021" name="mSystems">
        <title>Bacteria and Archaea Synergistically Convert Glycine Betaine to Biogenic Methane in the Formosa Cold Seep of the South China Sea.</title>
        <authorList>
            <person name="Li L."/>
            <person name="Zhang W."/>
            <person name="Zhang S."/>
            <person name="Song L."/>
            <person name="Sun Q."/>
            <person name="Zhang H."/>
            <person name="Xiang H."/>
            <person name="Dong X."/>
        </authorList>
    </citation>
    <scope>NUCLEOTIDE SEQUENCE</scope>
    <source>
        <strain evidence="8">ZWT</strain>
    </source>
</reference>
<dbReference type="PROSITE" id="PS51257">
    <property type="entry name" value="PROKAR_LIPOPROTEIN"/>
    <property type="match status" value="1"/>
</dbReference>
<dbReference type="InterPro" id="IPR000914">
    <property type="entry name" value="SBP_5_dom"/>
</dbReference>
<feature type="compositionally biased region" description="Basic and acidic residues" evidence="5">
    <location>
        <begin position="37"/>
        <end position="52"/>
    </location>
</feature>
<evidence type="ECO:0000256" key="2">
    <source>
        <dbReference type="ARBA" id="ARBA00005695"/>
    </source>
</evidence>
<dbReference type="EMBL" id="JAGSOJ010000006">
    <property type="protein sequence ID" value="MCM1992596.1"/>
    <property type="molecule type" value="Genomic_DNA"/>
</dbReference>
<feature type="compositionally biased region" description="Low complexity" evidence="5">
    <location>
        <begin position="27"/>
        <end position="36"/>
    </location>
</feature>
<evidence type="ECO:0000313" key="8">
    <source>
        <dbReference type="EMBL" id="MCM1992596.1"/>
    </source>
</evidence>
<protein>
    <submittedName>
        <fullName evidence="8">Peptide ABC transporter substrate-binding protein</fullName>
    </submittedName>
</protein>
<comment type="caution">
    <text evidence="8">The sequence shown here is derived from an EMBL/GenBank/DDBJ whole genome shotgun (WGS) entry which is preliminary data.</text>
</comment>
<gene>
    <name evidence="8" type="ORF">KDK92_23015</name>
</gene>
<organism evidence="8 9">
    <name type="scientific">Oceanirhabdus seepicola</name>
    <dbReference type="NCBI Taxonomy" id="2828781"/>
    <lineage>
        <taxon>Bacteria</taxon>
        <taxon>Bacillati</taxon>
        <taxon>Bacillota</taxon>
        <taxon>Clostridia</taxon>
        <taxon>Eubacteriales</taxon>
        <taxon>Clostridiaceae</taxon>
        <taxon>Oceanirhabdus</taxon>
    </lineage>
</organism>
<feature type="domain" description="Solute-binding protein family 5" evidence="7">
    <location>
        <begin position="99"/>
        <end position="485"/>
    </location>
</feature>
<dbReference type="Gene3D" id="3.10.105.10">
    <property type="entry name" value="Dipeptide-binding Protein, Domain 3"/>
    <property type="match status" value="1"/>
</dbReference>
<proteinExistence type="inferred from homology"/>
<evidence type="ECO:0000259" key="7">
    <source>
        <dbReference type="Pfam" id="PF00496"/>
    </source>
</evidence>
<evidence type="ECO:0000256" key="3">
    <source>
        <dbReference type="ARBA" id="ARBA00022448"/>
    </source>
</evidence>
<keyword evidence="3" id="KW-0813">Transport</keyword>
<feature type="region of interest" description="Disordered" evidence="5">
    <location>
        <begin position="25"/>
        <end position="52"/>
    </location>
</feature>
<comment type="similarity">
    <text evidence="2">Belongs to the bacterial solute-binding protein 5 family.</text>
</comment>
<evidence type="ECO:0000256" key="1">
    <source>
        <dbReference type="ARBA" id="ARBA00004196"/>
    </source>
</evidence>
<dbReference type="SUPFAM" id="SSF53850">
    <property type="entry name" value="Periplasmic binding protein-like II"/>
    <property type="match status" value="1"/>
</dbReference>
<evidence type="ECO:0000313" key="9">
    <source>
        <dbReference type="Proteomes" id="UP001056429"/>
    </source>
</evidence>
<dbReference type="PANTHER" id="PTHR30290">
    <property type="entry name" value="PERIPLASMIC BINDING COMPONENT OF ABC TRANSPORTER"/>
    <property type="match status" value="1"/>
</dbReference>
<dbReference type="GO" id="GO:0030288">
    <property type="term" value="C:outer membrane-bounded periplasmic space"/>
    <property type="evidence" value="ECO:0007669"/>
    <property type="project" value="UniProtKB-ARBA"/>
</dbReference>
<evidence type="ECO:0000256" key="5">
    <source>
        <dbReference type="SAM" id="MobiDB-lite"/>
    </source>
</evidence>
<dbReference type="FunFam" id="3.90.76.10:FF:000001">
    <property type="entry name" value="Oligopeptide ABC transporter substrate-binding protein"/>
    <property type="match status" value="1"/>
</dbReference>
<dbReference type="Proteomes" id="UP001056429">
    <property type="component" value="Unassembled WGS sequence"/>
</dbReference>
<dbReference type="InterPro" id="IPR030678">
    <property type="entry name" value="Peptide/Ni-bd"/>
</dbReference>
<dbReference type="InterPro" id="IPR039424">
    <property type="entry name" value="SBP_5"/>
</dbReference>
<feature type="signal peptide" evidence="6">
    <location>
        <begin position="1"/>
        <end position="20"/>
    </location>
</feature>
<sequence>MIKKGLALLLSMTLVGGAFVSCGTKDSNTNSTTTNASEEKDKNNSGKEEEKEKVVTQEIVWNLGSNPKTLDPGLNSASDGGDVINNLFEGLVREVDGQYIPGIAKSWDISEDGLEYIFNLRDSKWSDGSPLIAEDFEYAWKRAINPETKSEYAFIMYPILNASEYSSGEATADDVGIEALDSKTLKVTLKSPAPYFLGLTQFYTYFPVNKKAVESGEEGIWAKQPEKFLGNGPFKLETFIDSDKLVMVKNENYWNADAIKLEKITALMIVEDSTAYTAYQNDEIQVVDSVPNELIPQLMIEDPEFYVIPMTGTYYYIFNLRDDAKEVFKDERVRQALAYAIDRKTITDKVLKGGQIAATGFVPPGILDAEGNEFRTVSGNQGIEVDGSNIEKAKALLAEAGYPNGEGFPSFTLKYNTSESHKKVAESVQAMWKENLGIDVELSNAEWAVFQDDRSNGNFDVARGGWIGDYSDPNTMLDLFVKDGSHNDALWNNEEYTKLIEEASLLAGQERMNKFYEAEKILMKELPIFPVYYYSDFFMIKDNVLGVVKTNLNTFYFGNVTVEAE</sequence>
<reference evidence="8" key="2">
    <citation type="submission" date="2021-04" db="EMBL/GenBank/DDBJ databases">
        <authorList>
            <person name="Dong X."/>
        </authorList>
    </citation>
    <scope>NUCLEOTIDE SEQUENCE</scope>
    <source>
        <strain evidence="8">ZWT</strain>
    </source>
</reference>
<comment type="subcellular location">
    <subcellularLocation>
        <location evidence="1">Cell envelope</location>
    </subcellularLocation>
</comment>
<dbReference type="FunFam" id="3.10.105.10:FF:000001">
    <property type="entry name" value="Oligopeptide ABC transporter, oligopeptide-binding protein"/>
    <property type="match status" value="1"/>
</dbReference>
<dbReference type="AlphaFoldDB" id="A0A9J6P8U0"/>
<name>A0A9J6P8U0_9CLOT</name>
<accession>A0A9J6P8U0</accession>
<dbReference type="CDD" id="cd08504">
    <property type="entry name" value="PBP2_OppA"/>
    <property type="match status" value="1"/>
</dbReference>
<dbReference type="GO" id="GO:0015833">
    <property type="term" value="P:peptide transport"/>
    <property type="evidence" value="ECO:0007669"/>
    <property type="project" value="TreeGrafter"/>
</dbReference>
<evidence type="ECO:0000256" key="4">
    <source>
        <dbReference type="ARBA" id="ARBA00022729"/>
    </source>
</evidence>
<dbReference type="GO" id="GO:1904680">
    <property type="term" value="F:peptide transmembrane transporter activity"/>
    <property type="evidence" value="ECO:0007669"/>
    <property type="project" value="TreeGrafter"/>
</dbReference>
<dbReference type="Gene3D" id="3.40.190.10">
    <property type="entry name" value="Periplasmic binding protein-like II"/>
    <property type="match status" value="1"/>
</dbReference>
<dbReference type="RefSeq" id="WP_250861763.1">
    <property type="nucleotide sequence ID" value="NZ_JAGSOJ010000006.1"/>
</dbReference>
<keyword evidence="4 6" id="KW-0732">Signal</keyword>
<dbReference type="Pfam" id="PF00496">
    <property type="entry name" value="SBP_bac_5"/>
    <property type="match status" value="1"/>
</dbReference>
<dbReference type="GO" id="GO:0043190">
    <property type="term" value="C:ATP-binding cassette (ABC) transporter complex"/>
    <property type="evidence" value="ECO:0007669"/>
    <property type="project" value="InterPro"/>
</dbReference>
<dbReference type="PANTHER" id="PTHR30290:SF10">
    <property type="entry name" value="PERIPLASMIC OLIGOPEPTIDE-BINDING PROTEIN-RELATED"/>
    <property type="match status" value="1"/>
</dbReference>
<keyword evidence="9" id="KW-1185">Reference proteome</keyword>
<feature type="chain" id="PRO_5039936664" evidence="6">
    <location>
        <begin position="21"/>
        <end position="565"/>
    </location>
</feature>
<dbReference type="Gene3D" id="3.90.76.10">
    <property type="entry name" value="Dipeptide-binding Protein, Domain 1"/>
    <property type="match status" value="1"/>
</dbReference>